<name>A0A2T1LRW3_9CHRO</name>
<gene>
    <name evidence="2" type="ORF">C7H19_22060</name>
</gene>
<dbReference type="OrthoDB" id="9786975at2"/>
<dbReference type="GO" id="GO:0008270">
    <property type="term" value="F:zinc ion binding"/>
    <property type="evidence" value="ECO:0007669"/>
    <property type="project" value="InterPro"/>
</dbReference>
<keyword evidence="3" id="KW-1185">Reference proteome</keyword>
<dbReference type="CDD" id="cd04279">
    <property type="entry name" value="ZnMc_MMP_like_1"/>
    <property type="match status" value="1"/>
</dbReference>
<dbReference type="AlphaFoldDB" id="A0A2T1LRW3"/>
<dbReference type="RefSeq" id="WP_106459078.1">
    <property type="nucleotide sequence ID" value="NZ_PXOH01000040.1"/>
</dbReference>
<dbReference type="GO" id="GO:0006508">
    <property type="term" value="P:proteolysis"/>
    <property type="evidence" value="ECO:0007669"/>
    <property type="project" value="InterPro"/>
</dbReference>
<evidence type="ECO:0000313" key="3">
    <source>
        <dbReference type="Proteomes" id="UP000239001"/>
    </source>
</evidence>
<dbReference type="SMART" id="SM00235">
    <property type="entry name" value="ZnMc"/>
    <property type="match status" value="1"/>
</dbReference>
<dbReference type="SUPFAM" id="SSF55486">
    <property type="entry name" value="Metalloproteases ('zincins'), catalytic domain"/>
    <property type="match status" value="1"/>
</dbReference>
<dbReference type="EMBL" id="PXOH01000040">
    <property type="protein sequence ID" value="PSF31983.1"/>
    <property type="molecule type" value="Genomic_DNA"/>
</dbReference>
<comment type="caution">
    <text evidence="2">The sequence shown here is derived from an EMBL/GenBank/DDBJ whole genome shotgun (WGS) entry which is preliminary data.</text>
</comment>
<evidence type="ECO:0000313" key="2">
    <source>
        <dbReference type="EMBL" id="PSF31983.1"/>
    </source>
</evidence>
<dbReference type="Proteomes" id="UP000239001">
    <property type="component" value="Unassembled WGS sequence"/>
</dbReference>
<dbReference type="InterPro" id="IPR006026">
    <property type="entry name" value="Peptidase_Metallo"/>
</dbReference>
<organism evidence="2 3">
    <name type="scientific">Aphanothece hegewaldii CCALA 016</name>
    <dbReference type="NCBI Taxonomy" id="2107694"/>
    <lineage>
        <taxon>Bacteria</taxon>
        <taxon>Bacillati</taxon>
        <taxon>Cyanobacteriota</taxon>
        <taxon>Cyanophyceae</taxon>
        <taxon>Oscillatoriophycideae</taxon>
        <taxon>Chroococcales</taxon>
        <taxon>Aphanothecaceae</taxon>
        <taxon>Aphanothece</taxon>
    </lineage>
</organism>
<sequence length="253" mass="28835">MKRNFLTNFLSFILGLVIVASFFIFKTSLQAQETQPTLPALQIHPLPTTLEKWQNTNEQGDYFSSLVSLPIGALIWTQFPINVYLERPIDSDTTTASYQQFQKWVNAVQTAIQEWNIYLPLEEVSQKEIANIIIKRDFPPLSSTINPDGKLEIPRARTAQTRYDLEITQNQPATLIHRMTISISPRLSELSILSAARHEMGHALGIWGHSPVETDALYFSQVRNTPTISVRDINTLQKIYQQPTRLGWTIPNS</sequence>
<dbReference type="Gene3D" id="3.40.390.10">
    <property type="entry name" value="Collagenase (Catalytic Domain)"/>
    <property type="match status" value="1"/>
</dbReference>
<proteinExistence type="predicted"/>
<reference evidence="2 3" key="1">
    <citation type="submission" date="2018-03" db="EMBL/GenBank/DDBJ databases">
        <title>The ancient ancestry and fast evolution of plastids.</title>
        <authorList>
            <person name="Moore K.R."/>
            <person name="Magnabosco C."/>
            <person name="Momper L."/>
            <person name="Gold D.A."/>
            <person name="Bosak T."/>
            <person name="Fournier G.P."/>
        </authorList>
    </citation>
    <scope>NUCLEOTIDE SEQUENCE [LARGE SCALE GENOMIC DNA]</scope>
    <source>
        <strain evidence="2 3">CCALA 016</strain>
    </source>
</reference>
<accession>A0A2T1LRW3</accession>
<protein>
    <submittedName>
        <fullName evidence="2">Peptidase</fullName>
    </submittedName>
</protein>
<feature type="domain" description="Peptidase metallopeptidase" evidence="1">
    <location>
        <begin position="72"/>
        <end position="242"/>
    </location>
</feature>
<evidence type="ECO:0000259" key="1">
    <source>
        <dbReference type="SMART" id="SM00235"/>
    </source>
</evidence>
<dbReference type="GO" id="GO:0008237">
    <property type="term" value="F:metallopeptidase activity"/>
    <property type="evidence" value="ECO:0007669"/>
    <property type="project" value="InterPro"/>
</dbReference>
<reference evidence="2 3" key="2">
    <citation type="submission" date="2018-03" db="EMBL/GenBank/DDBJ databases">
        <authorList>
            <person name="Keele B.F."/>
        </authorList>
    </citation>
    <scope>NUCLEOTIDE SEQUENCE [LARGE SCALE GENOMIC DNA]</scope>
    <source>
        <strain evidence="2 3">CCALA 016</strain>
    </source>
</reference>
<dbReference type="InterPro" id="IPR024079">
    <property type="entry name" value="MetalloPept_cat_dom_sf"/>
</dbReference>